<keyword evidence="6" id="KW-0472">Membrane</keyword>
<keyword evidence="9" id="KW-1185">Reference proteome</keyword>
<keyword evidence="4" id="KW-0418">Kinase</keyword>
<dbReference type="EC" id="2.7.11.1" evidence="1"/>
<proteinExistence type="predicted"/>
<evidence type="ECO:0000256" key="3">
    <source>
        <dbReference type="ARBA" id="ARBA00022741"/>
    </source>
</evidence>
<dbReference type="InterPro" id="IPR011009">
    <property type="entry name" value="Kinase-like_dom_sf"/>
</dbReference>
<dbReference type="PANTHER" id="PTHR43671:SF13">
    <property type="entry name" value="SERINE_THREONINE-PROTEIN KINASE NEK2"/>
    <property type="match status" value="1"/>
</dbReference>
<evidence type="ECO:0000256" key="6">
    <source>
        <dbReference type="SAM" id="Phobius"/>
    </source>
</evidence>
<evidence type="ECO:0000256" key="4">
    <source>
        <dbReference type="ARBA" id="ARBA00022777"/>
    </source>
</evidence>
<evidence type="ECO:0000313" key="8">
    <source>
        <dbReference type="EMBL" id="MBB5082564.1"/>
    </source>
</evidence>
<organism evidence="8 9">
    <name type="scientific">Nonomuraea endophytica</name>
    <dbReference type="NCBI Taxonomy" id="714136"/>
    <lineage>
        <taxon>Bacteria</taxon>
        <taxon>Bacillati</taxon>
        <taxon>Actinomycetota</taxon>
        <taxon>Actinomycetes</taxon>
        <taxon>Streptosporangiales</taxon>
        <taxon>Streptosporangiaceae</taxon>
        <taxon>Nonomuraea</taxon>
    </lineage>
</organism>
<dbReference type="EMBL" id="JACHIN010000013">
    <property type="protein sequence ID" value="MBB5082564.1"/>
    <property type="molecule type" value="Genomic_DNA"/>
</dbReference>
<evidence type="ECO:0000256" key="5">
    <source>
        <dbReference type="ARBA" id="ARBA00022840"/>
    </source>
</evidence>
<keyword evidence="6" id="KW-0812">Transmembrane</keyword>
<accession>A0A7W8ABH9</accession>
<dbReference type="InterPro" id="IPR008271">
    <property type="entry name" value="Ser/Thr_kinase_AS"/>
</dbReference>
<feature type="transmembrane region" description="Helical" evidence="6">
    <location>
        <begin position="286"/>
        <end position="306"/>
    </location>
</feature>
<sequence length="482" mass="50351">MRADGSGSYLLAGRYRLLERLGEGGAGTVWRALDETLHRSVAVKQVRVPGGLSPQERAEFAHHAIHEARAAGRLRDPAIVLIHDVVLDGDQPWIIMDLSTGRSLDKVVKEHGPLPPGLVAAIGLRVLSALETAHAAGIVHQDVKPANILLDADGTAMLTDFGIAAPVGGRGDRYGSAGSPGYMAPERLNGEASGPASDLWSLGASLYTVVEGRPPFERAMPAAVAAAVLLHEPPFPTRAGRDLGGLLMAMLAKEPAARPTAAQVRAALSGGPPPRVQVSGPRRRRWLLPAALAAVLVLGIGVWYGVAVLTAPDAGRYAAAPDPCALLPASKAAELLATSAKAERTREGECRWRVWRGSRPARELTVRTRAEQPRGGLDGPGAARALFDADRANSTASKGTTFRLTTGEVADVPGVGEAAFGQSTFKKHLTGSNGQGTARVLFRDSNLIGEVLVYEQDARGVGADDKDLAARAAKAVAGALRG</sequence>
<dbReference type="AlphaFoldDB" id="A0A7W8ABH9"/>
<dbReference type="Gene3D" id="1.10.510.10">
    <property type="entry name" value="Transferase(Phosphotransferase) domain 1"/>
    <property type="match status" value="1"/>
</dbReference>
<dbReference type="PROSITE" id="PS00108">
    <property type="entry name" value="PROTEIN_KINASE_ST"/>
    <property type="match status" value="1"/>
</dbReference>
<dbReference type="PROSITE" id="PS50011">
    <property type="entry name" value="PROTEIN_KINASE_DOM"/>
    <property type="match status" value="1"/>
</dbReference>
<evidence type="ECO:0000256" key="1">
    <source>
        <dbReference type="ARBA" id="ARBA00012513"/>
    </source>
</evidence>
<dbReference type="InterPro" id="IPR000719">
    <property type="entry name" value="Prot_kinase_dom"/>
</dbReference>
<evidence type="ECO:0000259" key="7">
    <source>
        <dbReference type="PROSITE" id="PS50011"/>
    </source>
</evidence>
<dbReference type="RefSeq" id="WP_184970870.1">
    <property type="nucleotide sequence ID" value="NZ_JACHIN010000013.1"/>
</dbReference>
<keyword evidence="5" id="KW-0067">ATP-binding</keyword>
<dbReference type="CDD" id="cd14014">
    <property type="entry name" value="STKc_PknB_like"/>
    <property type="match status" value="1"/>
</dbReference>
<gene>
    <name evidence="8" type="ORF">HNR40_008059</name>
</gene>
<dbReference type="Pfam" id="PF00069">
    <property type="entry name" value="Pkinase"/>
    <property type="match status" value="1"/>
</dbReference>
<evidence type="ECO:0000256" key="2">
    <source>
        <dbReference type="ARBA" id="ARBA00022679"/>
    </source>
</evidence>
<feature type="domain" description="Protein kinase" evidence="7">
    <location>
        <begin position="15"/>
        <end position="276"/>
    </location>
</feature>
<dbReference type="Proteomes" id="UP000568380">
    <property type="component" value="Unassembled WGS sequence"/>
</dbReference>
<dbReference type="SMART" id="SM00220">
    <property type="entry name" value="S_TKc"/>
    <property type="match status" value="1"/>
</dbReference>
<dbReference type="Gene3D" id="3.30.200.20">
    <property type="entry name" value="Phosphorylase Kinase, domain 1"/>
    <property type="match status" value="1"/>
</dbReference>
<name>A0A7W8ABH9_9ACTN</name>
<keyword evidence="6" id="KW-1133">Transmembrane helix</keyword>
<dbReference type="GO" id="GO:0004674">
    <property type="term" value="F:protein serine/threonine kinase activity"/>
    <property type="evidence" value="ECO:0007669"/>
    <property type="project" value="UniProtKB-EC"/>
</dbReference>
<protein>
    <recommendedName>
        <fullName evidence="1">non-specific serine/threonine protein kinase</fullName>
        <ecNumber evidence="1">2.7.11.1</ecNumber>
    </recommendedName>
</protein>
<keyword evidence="2" id="KW-0808">Transferase</keyword>
<keyword evidence="3" id="KW-0547">Nucleotide-binding</keyword>
<evidence type="ECO:0000313" key="9">
    <source>
        <dbReference type="Proteomes" id="UP000568380"/>
    </source>
</evidence>
<comment type="caution">
    <text evidence="8">The sequence shown here is derived from an EMBL/GenBank/DDBJ whole genome shotgun (WGS) entry which is preliminary data.</text>
</comment>
<dbReference type="PANTHER" id="PTHR43671">
    <property type="entry name" value="SERINE/THREONINE-PROTEIN KINASE NEK"/>
    <property type="match status" value="1"/>
</dbReference>
<dbReference type="InterPro" id="IPR050660">
    <property type="entry name" value="NEK_Ser/Thr_kinase"/>
</dbReference>
<reference evidence="8 9" key="1">
    <citation type="submission" date="2020-08" db="EMBL/GenBank/DDBJ databases">
        <title>Genomic Encyclopedia of Type Strains, Phase IV (KMG-IV): sequencing the most valuable type-strain genomes for metagenomic binning, comparative biology and taxonomic classification.</title>
        <authorList>
            <person name="Goeker M."/>
        </authorList>
    </citation>
    <scope>NUCLEOTIDE SEQUENCE [LARGE SCALE GENOMIC DNA]</scope>
    <source>
        <strain evidence="8 9">DSM 45385</strain>
    </source>
</reference>
<dbReference type="GO" id="GO:0005524">
    <property type="term" value="F:ATP binding"/>
    <property type="evidence" value="ECO:0007669"/>
    <property type="project" value="UniProtKB-KW"/>
</dbReference>
<dbReference type="SUPFAM" id="SSF56112">
    <property type="entry name" value="Protein kinase-like (PK-like)"/>
    <property type="match status" value="1"/>
</dbReference>